<keyword evidence="2" id="KW-1185">Reference proteome</keyword>
<protein>
    <submittedName>
        <fullName evidence="1">Uncharacterized protein</fullName>
    </submittedName>
</protein>
<gene>
    <name evidence="1" type="ORF">HMI49_15625</name>
</gene>
<dbReference type="EMBL" id="JABFJV010000077">
    <property type="protein sequence ID" value="NOK34631.1"/>
    <property type="molecule type" value="Genomic_DNA"/>
</dbReference>
<organism evidence="1 2">
    <name type="scientific">Corallococcus exercitus</name>
    <dbReference type="NCBI Taxonomy" id="2316736"/>
    <lineage>
        <taxon>Bacteria</taxon>
        <taxon>Pseudomonadati</taxon>
        <taxon>Myxococcota</taxon>
        <taxon>Myxococcia</taxon>
        <taxon>Myxococcales</taxon>
        <taxon>Cystobacterineae</taxon>
        <taxon>Myxococcaceae</taxon>
        <taxon>Corallococcus</taxon>
    </lineage>
</organism>
<sequence length="336" mass="37974">MTQQFPDIDDWSREGRAALVHARRQVLREMLYESFEHFAEQYGERPFLDAFRFETLDDAVDWCLERFVTGQFDGTRMTKTWKIFTQPRFWLAQRESLLGFQRKMEALERLRRAPSGERLVATAASTSVGPSEAAEVSRLSSRLTATLRLLRDRTHAALVLWWLNATDSLRESWFDPPVEKPVEHDRMSKKARSLAGHDALFRFQCLHRALVHEGGDAGAAHAVVREWLFKPCPGTPPYRRADAEVLASLEDGSTLRTRALQALKREGVAALLDELINAVPAGLEPADLEAAFEARLLECSLTKTTLTAFNLDEGAMPALSQRIEVLSQGMPLRSEP</sequence>
<evidence type="ECO:0000313" key="2">
    <source>
        <dbReference type="Proteomes" id="UP000563426"/>
    </source>
</evidence>
<dbReference type="RefSeq" id="WP_171435671.1">
    <property type="nucleotide sequence ID" value="NZ_JABFJV010000077.1"/>
</dbReference>
<dbReference type="Proteomes" id="UP000563426">
    <property type="component" value="Unassembled WGS sequence"/>
</dbReference>
<dbReference type="AlphaFoldDB" id="A0A7Y4KIV7"/>
<comment type="caution">
    <text evidence="1">The sequence shown here is derived from an EMBL/GenBank/DDBJ whole genome shotgun (WGS) entry which is preliminary data.</text>
</comment>
<evidence type="ECO:0000313" key="1">
    <source>
        <dbReference type="EMBL" id="NOK34631.1"/>
    </source>
</evidence>
<reference evidence="1 2" key="1">
    <citation type="submission" date="2020-05" db="EMBL/GenBank/DDBJ databases">
        <authorList>
            <person name="Whitworth D."/>
        </authorList>
    </citation>
    <scope>NUCLEOTIDE SEQUENCE [LARGE SCALE GENOMIC DNA]</scope>
    <source>
        <strain evidence="1 2">AB043B</strain>
    </source>
</reference>
<name>A0A7Y4KIV7_9BACT</name>
<proteinExistence type="predicted"/>
<accession>A0A7Y4KIV7</accession>